<feature type="domain" description="Ig-like" evidence="3">
    <location>
        <begin position="48"/>
        <end position="148"/>
    </location>
</feature>
<dbReference type="OrthoDB" id="7225082at2759"/>
<feature type="transmembrane region" description="Helical" evidence="1">
    <location>
        <begin position="179"/>
        <end position="200"/>
    </location>
</feature>
<sequence length="216" mass="24263">MNSRAYDFSMVKHYVAKFCLILCFCVFTVTALDNSKSNNNNNKNNSQPERAVLLCPVLQEVVDKDGAFDIVYWSICTSHSCDNKHSTWNWMAGMNRHGETELSRQGINIRSDGALEIQKVRLNDTGTYMCTVRRTNHRSPRVHVATLAVIGVEQDKKTTSKPDTLDCKQDYSVDNANPVLIVTTCLPSVLLAFAVGYIFYLRRSDLRCGNQGNATV</sequence>
<dbReference type="AlphaFoldDB" id="A0A9W9ZZF8"/>
<reference evidence="4" key="1">
    <citation type="submission" date="2023-01" db="EMBL/GenBank/DDBJ databases">
        <title>Genome assembly of the deep-sea coral Lophelia pertusa.</title>
        <authorList>
            <person name="Herrera S."/>
            <person name="Cordes E."/>
        </authorList>
    </citation>
    <scope>NUCLEOTIDE SEQUENCE</scope>
    <source>
        <strain evidence="4">USNM1676648</strain>
        <tissue evidence="4">Polyp</tissue>
    </source>
</reference>
<protein>
    <recommendedName>
        <fullName evidence="3">Ig-like domain-containing protein</fullName>
    </recommendedName>
</protein>
<keyword evidence="1" id="KW-1133">Transmembrane helix</keyword>
<dbReference type="SUPFAM" id="SSF48726">
    <property type="entry name" value="Immunoglobulin"/>
    <property type="match status" value="1"/>
</dbReference>
<comment type="caution">
    <text evidence="4">The sequence shown here is derived from an EMBL/GenBank/DDBJ whole genome shotgun (WGS) entry which is preliminary data.</text>
</comment>
<dbReference type="Proteomes" id="UP001163046">
    <property type="component" value="Unassembled WGS sequence"/>
</dbReference>
<keyword evidence="1" id="KW-0812">Transmembrane</keyword>
<evidence type="ECO:0000256" key="1">
    <source>
        <dbReference type="SAM" id="Phobius"/>
    </source>
</evidence>
<feature type="signal peptide" evidence="2">
    <location>
        <begin position="1"/>
        <end position="31"/>
    </location>
</feature>
<name>A0A9W9ZZF8_9CNID</name>
<dbReference type="InterPro" id="IPR013106">
    <property type="entry name" value="Ig_V-set"/>
</dbReference>
<dbReference type="InterPro" id="IPR036179">
    <property type="entry name" value="Ig-like_dom_sf"/>
</dbReference>
<organism evidence="4 5">
    <name type="scientific">Desmophyllum pertusum</name>
    <dbReference type="NCBI Taxonomy" id="174260"/>
    <lineage>
        <taxon>Eukaryota</taxon>
        <taxon>Metazoa</taxon>
        <taxon>Cnidaria</taxon>
        <taxon>Anthozoa</taxon>
        <taxon>Hexacorallia</taxon>
        <taxon>Scleractinia</taxon>
        <taxon>Caryophylliina</taxon>
        <taxon>Caryophylliidae</taxon>
        <taxon>Desmophyllum</taxon>
    </lineage>
</organism>
<keyword evidence="2" id="KW-0732">Signal</keyword>
<dbReference type="InterPro" id="IPR013783">
    <property type="entry name" value="Ig-like_fold"/>
</dbReference>
<evidence type="ECO:0000256" key="2">
    <source>
        <dbReference type="SAM" id="SignalP"/>
    </source>
</evidence>
<evidence type="ECO:0000313" key="4">
    <source>
        <dbReference type="EMBL" id="KAJ7390697.1"/>
    </source>
</evidence>
<dbReference type="EMBL" id="MU825413">
    <property type="protein sequence ID" value="KAJ7390697.1"/>
    <property type="molecule type" value="Genomic_DNA"/>
</dbReference>
<accession>A0A9W9ZZF8</accession>
<feature type="chain" id="PRO_5040969914" description="Ig-like domain-containing protein" evidence="2">
    <location>
        <begin position="32"/>
        <end position="216"/>
    </location>
</feature>
<proteinExistence type="predicted"/>
<keyword evidence="1" id="KW-0472">Membrane</keyword>
<dbReference type="InterPro" id="IPR007110">
    <property type="entry name" value="Ig-like_dom"/>
</dbReference>
<gene>
    <name evidence="4" type="ORF">OS493_023410</name>
</gene>
<evidence type="ECO:0000313" key="5">
    <source>
        <dbReference type="Proteomes" id="UP001163046"/>
    </source>
</evidence>
<dbReference type="Pfam" id="PF07686">
    <property type="entry name" value="V-set"/>
    <property type="match status" value="1"/>
</dbReference>
<dbReference type="Gene3D" id="2.60.40.10">
    <property type="entry name" value="Immunoglobulins"/>
    <property type="match status" value="1"/>
</dbReference>
<dbReference type="PROSITE" id="PS50835">
    <property type="entry name" value="IG_LIKE"/>
    <property type="match status" value="1"/>
</dbReference>
<evidence type="ECO:0000259" key="3">
    <source>
        <dbReference type="PROSITE" id="PS50835"/>
    </source>
</evidence>
<keyword evidence="5" id="KW-1185">Reference proteome</keyword>